<dbReference type="PANTHER" id="PTHR42967">
    <property type="entry name" value="METAL DEPENDENT HYDROLASE"/>
    <property type="match status" value="1"/>
</dbReference>
<gene>
    <name evidence="1" type="ORF">DEACI_2093</name>
    <name evidence="2" type="ORF">DEACI_3338</name>
</gene>
<dbReference type="KEGG" id="aacx:DEACI_2093"/>
<dbReference type="Proteomes" id="UP001071230">
    <property type="component" value="Unassembled WGS sequence"/>
</dbReference>
<dbReference type="InterPro" id="IPR036866">
    <property type="entry name" value="RibonucZ/Hydroxyglut_hydro"/>
</dbReference>
<dbReference type="Proteomes" id="UP000836597">
    <property type="component" value="Chromosome"/>
</dbReference>
<evidence type="ECO:0000313" key="3">
    <source>
        <dbReference type="Proteomes" id="UP001071230"/>
    </source>
</evidence>
<evidence type="ECO:0000313" key="1">
    <source>
        <dbReference type="EMBL" id="CAA7601426.1"/>
    </source>
</evidence>
<reference evidence="1" key="2">
    <citation type="submission" date="2020-01" db="EMBL/GenBank/DDBJ databases">
        <authorList>
            <person name="Hornung B."/>
        </authorList>
    </citation>
    <scope>NUCLEOTIDE SEQUENCE</scope>
    <source>
        <strain evidence="1">PacBioINE</strain>
    </source>
</reference>
<name>A0A8S0XBM9_9FIRM</name>
<evidence type="ECO:0000313" key="2">
    <source>
        <dbReference type="EMBL" id="CEJ08857.1"/>
    </source>
</evidence>
<accession>A0A8S0XBM9</accession>
<keyword evidence="3" id="KW-1185">Reference proteome</keyword>
<dbReference type="EMBL" id="CDGJ01000096">
    <property type="protein sequence ID" value="CEJ08857.1"/>
    <property type="molecule type" value="Genomic_DNA"/>
</dbReference>
<dbReference type="GO" id="GO:0016787">
    <property type="term" value="F:hydrolase activity"/>
    <property type="evidence" value="ECO:0007669"/>
    <property type="project" value="UniProtKB-KW"/>
</dbReference>
<dbReference type="PANTHER" id="PTHR42967:SF1">
    <property type="entry name" value="MBL FOLD METALLO-HYDROLASE"/>
    <property type="match status" value="1"/>
</dbReference>
<dbReference type="EMBL" id="LR746496">
    <property type="protein sequence ID" value="CAA7601426.1"/>
    <property type="molecule type" value="Genomic_DNA"/>
</dbReference>
<keyword evidence="2" id="KW-0378">Hydrolase</keyword>
<dbReference type="Gene3D" id="3.60.15.10">
    <property type="entry name" value="Ribonuclease Z/Hydroxyacylglutathione hydrolase-like"/>
    <property type="match status" value="1"/>
</dbReference>
<dbReference type="Pfam" id="PF13483">
    <property type="entry name" value="Lactamase_B_3"/>
    <property type="match status" value="1"/>
</dbReference>
<dbReference type="SUPFAM" id="SSF56281">
    <property type="entry name" value="Metallo-hydrolase/oxidoreductase"/>
    <property type="match status" value="1"/>
</dbReference>
<proteinExistence type="predicted"/>
<dbReference type="AlphaFoldDB" id="A0A8S0XBM9"/>
<sequence length="215" mass="23326">MEIRWLGHSCFLFVGQEGVSVLTDPFDQSVGYPTPKAETDVVTISHHHFDHDAVQVLPGKPQVIEGPGRQTAAGLTFKGTATFHDAERGAKRGQNTVFSFTLDGVSVVHLGDLGHLLTPEQREGIGTVDIVCVPVGGFYTIDAGQAYETVQQLNPKVILPMHYKPDEAVTLPIAGVDDFLQHFTQVKKAKTLEISRASLPQTQEVVVLEFSAPGK</sequence>
<protein>
    <submittedName>
        <fullName evidence="1">Beta-lactamase superfamily domain protein</fullName>
    </submittedName>
    <submittedName>
        <fullName evidence="2">Zn-dependent hydrolase of the beta-lactamase fold</fullName>
    </submittedName>
</protein>
<reference evidence="2" key="1">
    <citation type="submission" date="2014-11" db="EMBL/GenBank/DDBJ databases">
        <authorList>
            <person name="Hornung B.V."/>
        </authorList>
    </citation>
    <scope>NUCLEOTIDE SEQUENCE</scope>
    <source>
        <strain evidence="2">INE</strain>
    </source>
</reference>
<organism evidence="1">
    <name type="scientific">Acididesulfobacillus acetoxydans</name>
    <dbReference type="NCBI Taxonomy" id="1561005"/>
    <lineage>
        <taxon>Bacteria</taxon>
        <taxon>Bacillati</taxon>
        <taxon>Bacillota</taxon>
        <taxon>Clostridia</taxon>
        <taxon>Eubacteriales</taxon>
        <taxon>Peptococcaceae</taxon>
        <taxon>Acididesulfobacillus</taxon>
    </lineage>
</organism>